<feature type="transmembrane region" description="Helical" evidence="7">
    <location>
        <begin position="254"/>
        <end position="272"/>
    </location>
</feature>
<feature type="transmembrane region" description="Helical" evidence="7">
    <location>
        <begin position="7"/>
        <end position="30"/>
    </location>
</feature>
<dbReference type="EMBL" id="UINC01065167">
    <property type="protein sequence ID" value="SVB94538.1"/>
    <property type="molecule type" value="Genomic_DNA"/>
</dbReference>
<proteinExistence type="predicted"/>
<dbReference type="PROSITE" id="PS50928">
    <property type="entry name" value="ABC_TM1"/>
    <property type="match status" value="1"/>
</dbReference>
<evidence type="ECO:0000256" key="2">
    <source>
        <dbReference type="ARBA" id="ARBA00022448"/>
    </source>
</evidence>
<evidence type="ECO:0000256" key="6">
    <source>
        <dbReference type="ARBA" id="ARBA00023136"/>
    </source>
</evidence>
<dbReference type="PANTHER" id="PTHR30193">
    <property type="entry name" value="ABC TRANSPORTER PERMEASE PROTEIN"/>
    <property type="match status" value="1"/>
</dbReference>
<feature type="transmembrane region" description="Helical" evidence="7">
    <location>
        <begin position="155"/>
        <end position="177"/>
    </location>
</feature>
<dbReference type="PANTHER" id="PTHR30193:SF37">
    <property type="entry name" value="INNER MEMBRANE ABC TRANSPORTER PERMEASE PROTEIN YCJO"/>
    <property type="match status" value="1"/>
</dbReference>
<keyword evidence="2" id="KW-0813">Transport</keyword>
<comment type="subcellular location">
    <subcellularLocation>
        <location evidence="1">Cell membrane</location>
        <topology evidence="1">Multi-pass membrane protein</topology>
    </subcellularLocation>
</comment>
<feature type="transmembrane region" description="Helical" evidence="7">
    <location>
        <begin position="309"/>
        <end position="332"/>
    </location>
</feature>
<dbReference type="InterPro" id="IPR035906">
    <property type="entry name" value="MetI-like_sf"/>
</dbReference>
<evidence type="ECO:0000259" key="8">
    <source>
        <dbReference type="PROSITE" id="PS50928"/>
    </source>
</evidence>
<keyword evidence="6 7" id="KW-0472">Membrane</keyword>
<evidence type="ECO:0000256" key="1">
    <source>
        <dbReference type="ARBA" id="ARBA00004651"/>
    </source>
</evidence>
<accession>A0A382I4R9</accession>
<evidence type="ECO:0000313" key="9">
    <source>
        <dbReference type="EMBL" id="SVB94538.1"/>
    </source>
</evidence>
<evidence type="ECO:0000256" key="5">
    <source>
        <dbReference type="ARBA" id="ARBA00022989"/>
    </source>
</evidence>
<dbReference type="GO" id="GO:0055085">
    <property type="term" value="P:transmembrane transport"/>
    <property type="evidence" value="ECO:0007669"/>
    <property type="project" value="InterPro"/>
</dbReference>
<sequence length="339" mass="38399">VKHKTFFWFMLPTCVAMVLFIAIPIVSIFVQSLFIEHQKPSIEIEICDPFGCKKEIGVDIEAYAALNKEKPLGRFNGFKTYIDRNHLAFKELYEGWSNSKTFSEFSSTFFNLPFYKALIFTLTYTLFVTPFVICLGFIIALSINALSQKIKGPTIFATILPMIVTPLMGSLVLFWMIDAEGIIGSTIQDLFNDPYLSLKASTKLTWITLITYGIWHHSPFAFIVFYAALQTVPQDPIEAAIIDGADRWQRIRHVVIPHLYPVAVFIALISMMDNIRVFEPILGFSAEASAQSFSWLIYNDLRNIEVMNFGSAASTSILTIIMVGILLTPVLIKTWREFG</sequence>
<organism evidence="9">
    <name type="scientific">marine metagenome</name>
    <dbReference type="NCBI Taxonomy" id="408172"/>
    <lineage>
        <taxon>unclassified sequences</taxon>
        <taxon>metagenomes</taxon>
        <taxon>ecological metagenomes</taxon>
    </lineage>
</organism>
<dbReference type="Gene3D" id="1.10.3720.10">
    <property type="entry name" value="MetI-like"/>
    <property type="match status" value="1"/>
</dbReference>
<feature type="transmembrane region" description="Helical" evidence="7">
    <location>
        <begin position="204"/>
        <end position="229"/>
    </location>
</feature>
<gene>
    <name evidence="9" type="ORF">METZ01_LOCUS247392</name>
</gene>
<dbReference type="Pfam" id="PF00528">
    <property type="entry name" value="BPD_transp_1"/>
    <property type="match status" value="1"/>
</dbReference>
<feature type="non-terminal residue" evidence="9">
    <location>
        <position position="339"/>
    </location>
</feature>
<feature type="transmembrane region" description="Helical" evidence="7">
    <location>
        <begin position="117"/>
        <end position="143"/>
    </location>
</feature>
<feature type="domain" description="ABC transmembrane type-1" evidence="8">
    <location>
        <begin position="118"/>
        <end position="330"/>
    </location>
</feature>
<keyword evidence="3" id="KW-1003">Cell membrane</keyword>
<evidence type="ECO:0000256" key="3">
    <source>
        <dbReference type="ARBA" id="ARBA00022475"/>
    </source>
</evidence>
<evidence type="ECO:0000256" key="7">
    <source>
        <dbReference type="SAM" id="Phobius"/>
    </source>
</evidence>
<dbReference type="SUPFAM" id="SSF161098">
    <property type="entry name" value="MetI-like"/>
    <property type="match status" value="1"/>
</dbReference>
<reference evidence="9" key="1">
    <citation type="submission" date="2018-05" db="EMBL/GenBank/DDBJ databases">
        <authorList>
            <person name="Lanie J.A."/>
            <person name="Ng W.-L."/>
            <person name="Kazmierczak K.M."/>
            <person name="Andrzejewski T.M."/>
            <person name="Davidsen T.M."/>
            <person name="Wayne K.J."/>
            <person name="Tettelin H."/>
            <person name="Glass J.I."/>
            <person name="Rusch D."/>
            <person name="Podicherti R."/>
            <person name="Tsui H.-C.T."/>
            <person name="Winkler M.E."/>
        </authorList>
    </citation>
    <scope>NUCLEOTIDE SEQUENCE</scope>
</reference>
<dbReference type="GO" id="GO:0005886">
    <property type="term" value="C:plasma membrane"/>
    <property type="evidence" value="ECO:0007669"/>
    <property type="project" value="UniProtKB-SubCell"/>
</dbReference>
<evidence type="ECO:0000256" key="4">
    <source>
        <dbReference type="ARBA" id="ARBA00022692"/>
    </source>
</evidence>
<dbReference type="CDD" id="cd06261">
    <property type="entry name" value="TM_PBP2"/>
    <property type="match status" value="1"/>
</dbReference>
<dbReference type="InterPro" id="IPR051393">
    <property type="entry name" value="ABC_transporter_permease"/>
</dbReference>
<feature type="non-terminal residue" evidence="9">
    <location>
        <position position="1"/>
    </location>
</feature>
<name>A0A382I4R9_9ZZZZ</name>
<protein>
    <recommendedName>
        <fullName evidence="8">ABC transmembrane type-1 domain-containing protein</fullName>
    </recommendedName>
</protein>
<keyword evidence="5 7" id="KW-1133">Transmembrane helix</keyword>
<keyword evidence="4 7" id="KW-0812">Transmembrane</keyword>
<dbReference type="InterPro" id="IPR000515">
    <property type="entry name" value="MetI-like"/>
</dbReference>
<dbReference type="AlphaFoldDB" id="A0A382I4R9"/>